<comment type="caution">
    <text evidence="4">The sequence shown here is derived from an EMBL/GenBank/DDBJ whole genome shotgun (WGS) entry which is preliminary data.</text>
</comment>
<evidence type="ECO:0008006" key="6">
    <source>
        <dbReference type="Google" id="ProtNLM"/>
    </source>
</evidence>
<reference evidence="4 5" key="1">
    <citation type="journal article" date="2017" name="BMC Genomics">
        <title>Genomic analysis of methanogenic archaea reveals a shift towards energy conservation.</title>
        <authorList>
            <person name="Gilmore S.P."/>
            <person name="Henske J.K."/>
            <person name="Sexton J.A."/>
            <person name="Solomon K.V."/>
            <person name="Seppala S."/>
            <person name="Yoo J.I."/>
            <person name="Huyett L.M."/>
            <person name="Pressman A."/>
            <person name="Cogan J.Z."/>
            <person name="Kivenson V."/>
            <person name="Peng X."/>
            <person name="Tan Y."/>
            <person name="Valentine D.L."/>
            <person name="O'Malley M.A."/>
        </authorList>
    </citation>
    <scope>NUCLEOTIDE SEQUENCE [LARGE SCALE GENOMIC DNA]</scope>
    <source>
        <strain evidence="4 5">M.o.H.</strain>
    </source>
</reference>
<sequence>MKIAIVGSRGIPAKYGGFETFAQGLTENLVERGYEVSVSCEYESHHSRKNSYKGAALEYFPIKPPENYFLRKFYENLSDIYFLIKLSRKHELIYFLGIEVGMFFFIPLILSRKSKLIVNIDGVMWKRSKFNLLERWLLKLNHIMATIFAHKIIVDSQEMKNYVNKKYLDKTVYISYGIDTYGRIVRDNDFKEQIKRYTSLKITPGNYFLVVARMEPENNIQTIIEAFSQMNDSIPLLVVGDFTSSQYREKIESITVDMPSDVIFMGSIYDQKFLNMLRQNCRAYIHGHSVGGTNPSLLEAAVSRNIIIAHDNPFNREVCGKSAFYFKNSSELARKLELVYNYPETCQYLKNEVYQRVLNDYSWDKITENYISLFKQISQEDNELITTLEMDYERKRV</sequence>
<gene>
    <name evidence="4" type="ORF">ASJ80_02640</name>
</gene>
<dbReference type="Pfam" id="PF09314">
    <property type="entry name" value="DUF1972"/>
    <property type="match status" value="1"/>
</dbReference>
<evidence type="ECO:0000313" key="4">
    <source>
        <dbReference type="EMBL" id="PAV03931.1"/>
    </source>
</evidence>
<keyword evidence="1" id="KW-0812">Transmembrane</keyword>
<name>A0A2A2H3B6_METBR</name>
<dbReference type="EMBL" id="LMVM01000033">
    <property type="protein sequence ID" value="PAV03931.1"/>
    <property type="molecule type" value="Genomic_DNA"/>
</dbReference>
<organism evidence="4 5">
    <name type="scientific">Methanobacterium bryantii</name>
    <dbReference type="NCBI Taxonomy" id="2161"/>
    <lineage>
        <taxon>Archaea</taxon>
        <taxon>Methanobacteriati</taxon>
        <taxon>Methanobacteriota</taxon>
        <taxon>Methanomada group</taxon>
        <taxon>Methanobacteria</taxon>
        <taxon>Methanobacteriales</taxon>
        <taxon>Methanobacteriaceae</taxon>
        <taxon>Methanobacterium</taxon>
    </lineage>
</organism>
<keyword evidence="1" id="KW-1133">Transmembrane helix</keyword>
<accession>A0A2A2H3B6</accession>
<feature type="domain" description="Glycosyl transferase family 1" evidence="2">
    <location>
        <begin position="201"/>
        <end position="355"/>
    </location>
</feature>
<keyword evidence="1" id="KW-0472">Membrane</keyword>
<dbReference type="GO" id="GO:0016757">
    <property type="term" value="F:glycosyltransferase activity"/>
    <property type="evidence" value="ECO:0007669"/>
    <property type="project" value="InterPro"/>
</dbReference>
<feature type="transmembrane region" description="Helical" evidence="1">
    <location>
        <begin position="92"/>
        <end position="110"/>
    </location>
</feature>
<evidence type="ECO:0000313" key="5">
    <source>
        <dbReference type="Proteomes" id="UP000217784"/>
    </source>
</evidence>
<dbReference type="AlphaFoldDB" id="A0A2A2H3B6"/>
<dbReference type="Pfam" id="PF00534">
    <property type="entry name" value="Glycos_transf_1"/>
    <property type="match status" value="1"/>
</dbReference>
<keyword evidence="5" id="KW-1185">Reference proteome</keyword>
<proteinExistence type="predicted"/>
<evidence type="ECO:0000259" key="3">
    <source>
        <dbReference type="Pfam" id="PF09314"/>
    </source>
</evidence>
<dbReference type="Gene3D" id="3.40.50.2000">
    <property type="entry name" value="Glycogen Phosphorylase B"/>
    <property type="match status" value="2"/>
</dbReference>
<dbReference type="RefSeq" id="WP_069584098.1">
    <property type="nucleotide sequence ID" value="NZ_LMVM01000033.1"/>
</dbReference>
<protein>
    <recommendedName>
        <fullName evidence="6">Glycosyl transferase</fullName>
    </recommendedName>
</protein>
<dbReference type="OrthoDB" id="69317at2157"/>
<dbReference type="PANTHER" id="PTHR46401:SF8">
    <property type="entry name" value="BLL6006 PROTEIN"/>
    <property type="match status" value="1"/>
</dbReference>
<dbReference type="InterPro" id="IPR001296">
    <property type="entry name" value="Glyco_trans_1"/>
</dbReference>
<dbReference type="SUPFAM" id="SSF53756">
    <property type="entry name" value="UDP-Glycosyltransferase/glycogen phosphorylase"/>
    <property type="match status" value="1"/>
</dbReference>
<evidence type="ECO:0000256" key="1">
    <source>
        <dbReference type="SAM" id="Phobius"/>
    </source>
</evidence>
<dbReference type="Proteomes" id="UP000217784">
    <property type="component" value="Unassembled WGS sequence"/>
</dbReference>
<evidence type="ECO:0000259" key="2">
    <source>
        <dbReference type="Pfam" id="PF00534"/>
    </source>
</evidence>
<dbReference type="PANTHER" id="PTHR46401">
    <property type="entry name" value="GLYCOSYLTRANSFERASE WBBK-RELATED"/>
    <property type="match status" value="1"/>
</dbReference>
<dbReference type="InterPro" id="IPR015393">
    <property type="entry name" value="DUF1972"/>
</dbReference>
<feature type="domain" description="DUF1972" evidence="3">
    <location>
        <begin position="3"/>
        <end position="179"/>
    </location>
</feature>